<dbReference type="PANTHER" id="PTHR10811">
    <property type="entry name" value="FRINGE-RELATED"/>
    <property type="match status" value="1"/>
</dbReference>
<keyword evidence="5" id="KW-1185">Reference proteome</keyword>
<evidence type="ECO:0000313" key="5">
    <source>
        <dbReference type="Proteomes" id="UP000224567"/>
    </source>
</evidence>
<dbReference type="Pfam" id="PF04646">
    <property type="entry name" value="DUF604"/>
    <property type="match status" value="1"/>
</dbReference>
<accession>A0A2G2VP43</accession>
<organism evidence="4 5">
    <name type="scientific">Capsicum baccatum</name>
    <name type="common">Peruvian pepper</name>
    <dbReference type="NCBI Taxonomy" id="33114"/>
    <lineage>
        <taxon>Eukaryota</taxon>
        <taxon>Viridiplantae</taxon>
        <taxon>Streptophyta</taxon>
        <taxon>Embryophyta</taxon>
        <taxon>Tracheophyta</taxon>
        <taxon>Spermatophyta</taxon>
        <taxon>Magnoliopsida</taxon>
        <taxon>eudicotyledons</taxon>
        <taxon>Gunneridae</taxon>
        <taxon>Pentapetalae</taxon>
        <taxon>asterids</taxon>
        <taxon>lamiids</taxon>
        <taxon>Solanales</taxon>
        <taxon>Solanaceae</taxon>
        <taxon>Solanoideae</taxon>
        <taxon>Capsiceae</taxon>
        <taxon>Capsicum</taxon>
    </lineage>
</organism>
<evidence type="ECO:0000256" key="3">
    <source>
        <dbReference type="SAM" id="SignalP"/>
    </source>
</evidence>
<proteinExistence type="predicted"/>
<feature type="chain" id="PRO_5013794076" evidence="3">
    <location>
        <begin position="21"/>
        <end position="987"/>
    </location>
</feature>
<keyword evidence="3" id="KW-0732">Signal</keyword>
<dbReference type="Proteomes" id="UP000224567">
    <property type="component" value="Unassembled WGS sequence"/>
</dbReference>
<feature type="compositionally biased region" description="Polar residues" evidence="2">
    <location>
        <begin position="758"/>
        <end position="768"/>
    </location>
</feature>
<keyword evidence="1" id="KW-0175">Coiled coil</keyword>
<dbReference type="STRING" id="33114.A0A2G2VP43"/>
<evidence type="ECO:0000313" key="4">
    <source>
        <dbReference type="EMBL" id="PHT34731.1"/>
    </source>
</evidence>
<feature type="coiled-coil region" evidence="1">
    <location>
        <begin position="911"/>
        <end position="952"/>
    </location>
</feature>
<dbReference type="EMBL" id="MLFT02000011">
    <property type="protein sequence ID" value="PHT34731.1"/>
    <property type="molecule type" value="Genomic_DNA"/>
</dbReference>
<dbReference type="OrthoDB" id="421979at2759"/>
<dbReference type="Gene3D" id="3.90.550.50">
    <property type="match status" value="1"/>
</dbReference>
<feature type="region of interest" description="Disordered" evidence="2">
    <location>
        <begin position="754"/>
        <end position="802"/>
    </location>
</feature>
<gene>
    <name evidence="4" type="ORF">CQW23_26531</name>
</gene>
<protein>
    <submittedName>
        <fullName evidence="4">Uncharacterized protein</fullName>
    </submittedName>
</protein>
<dbReference type="AlphaFoldDB" id="A0A2G2VP43"/>
<reference evidence="4 5" key="1">
    <citation type="journal article" date="2017" name="Genome Biol.">
        <title>New reference genome sequences of hot pepper reveal the massive evolution of plant disease-resistance genes by retroduplication.</title>
        <authorList>
            <person name="Kim S."/>
            <person name="Park J."/>
            <person name="Yeom S.I."/>
            <person name="Kim Y.M."/>
            <person name="Seo E."/>
            <person name="Kim K.T."/>
            <person name="Kim M.S."/>
            <person name="Lee J.M."/>
            <person name="Cheong K."/>
            <person name="Shin H.S."/>
            <person name="Kim S.B."/>
            <person name="Han K."/>
            <person name="Lee J."/>
            <person name="Park M."/>
            <person name="Lee H.A."/>
            <person name="Lee H.Y."/>
            <person name="Lee Y."/>
            <person name="Oh S."/>
            <person name="Lee J.H."/>
            <person name="Choi E."/>
            <person name="Choi E."/>
            <person name="Lee S.E."/>
            <person name="Jeon J."/>
            <person name="Kim H."/>
            <person name="Choi G."/>
            <person name="Song H."/>
            <person name="Lee J."/>
            <person name="Lee S.C."/>
            <person name="Kwon J.K."/>
            <person name="Lee H.Y."/>
            <person name="Koo N."/>
            <person name="Hong Y."/>
            <person name="Kim R.W."/>
            <person name="Kang W.H."/>
            <person name="Huh J.H."/>
            <person name="Kang B.C."/>
            <person name="Yang T.J."/>
            <person name="Lee Y.H."/>
            <person name="Bennetzen J.L."/>
            <person name="Choi D."/>
        </authorList>
    </citation>
    <scope>NUCLEOTIDE SEQUENCE [LARGE SCALE GENOMIC DNA]</scope>
    <source>
        <strain evidence="5">cv. PBC81</strain>
    </source>
</reference>
<dbReference type="FunFam" id="3.90.550.50:FF:000006">
    <property type="entry name" value="Fringe-related protein-like"/>
    <property type="match status" value="1"/>
</dbReference>
<evidence type="ECO:0000256" key="2">
    <source>
        <dbReference type="SAM" id="MobiDB-lite"/>
    </source>
</evidence>
<reference evidence="5" key="2">
    <citation type="journal article" date="2017" name="J. Anim. Genet.">
        <title>Multiple reference genome sequences of hot pepper reveal the massive evolution of plant disease resistance genes by retroduplication.</title>
        <authorList>
            <person name="Kim S."/>
            <person name="Park J."/>
            <person name="Yeom S.-I."/>
            <person name="Kim Y.-M."/>
            <person name="Seo E."/>
            <person name="Kim K.-T."/>
            <person name="Kim M.-S."/>
            <person name="Lee J.M."/>
            <person name="Cheong K."/>
            <person name="Shin H.-S."/>
            <person name="Kim S.-B."/>
            <person name="Han K."/>
            <person name="Lee J."/>
            <person name="Park M."/>
            <person name="Lee H.-A."/>
            <person name="Lee H.-Y."/>
            <person name="Lee Y."/>
            <person name="Oh S."/>
            <person name="Lee J.H."/>
            <person name="Choi E."/>
            <person name="Choi E."/>
            <person name="Lee S.E."/>
            <person name="Jeon J."/>
            <person name="Kim H."/>
            <person name="Choi G."/>
            <person name="Song H."/>
            <person name="Lee J."/>
            <person name="Lee S.-C."/>
            <person name="Kwon J.-K."/>
            <person name="Lee H.-Y."/>
            <person name="Koo N."/>
            <person name="Hong Y."/>
            <person name="Kim R.W."/>
            <person name="Kang W.-H."/>
            <person name="Huh J.H."/>
            <person name="Kang B.-C."/>
            <person name="Yang T.-J."/>
            <person name="Lee Y.-H."/>
            <person name="Bennetzen J.L."/>
            <person name="Choi D."/>
        </authorList>
    </citation>
    <scope>NUCLEOTIDE SEQUENCE [LARGE SCALE GENOMIC DNA]</scope>
    <source>
        <strain evidence="5">cv. PBC81</strain>
    </source>
</reference>
<dbReference type="InterPro" id="IPR006740">
    <property type="entry name" value="DUF604"/>
</dbReference>
<name>A0A2G2VP43_CAPBA</name>
<evidence type="ECO:0000256" key="1">
    <source>
        <dbReference type="SAM" id="Coils"/>
    </source>
</evidence>
<feature type="signal peptide" evidence="3">
    <location>
        <begin position="1"/>
        <end position="20"/>
    </location>
</feature>
<comment type="caution">
    <text evidence="4">The sequence shown here is derived from an EMBL/GenBank/DDBJ whole genome shotgun (WGS) entry which is preliminary data.</text>
</comment>
<sequence length="987" mass="113546">MKCFLVICLVSSISLISLTAFSNRSLWLSPCSDCSAINIHTSYAYSTAVTNNVRRKNVIKEKEEVTSITHILFGIGGSAKTWSDRKSYSDLWWEPNVTRGFVWLDEKPGENETWPESSPPYRVSEDTSKFKYTCWFGDRSAVRIARIVKESFELGLENVRWFVMGDDDTVFFTKNLVTVLGKYDHNQMYYIGGNSESVEQDLVHSYGMAYGGGGIAISYPLAEVLVKILDSCINRYSDFYGSDQKIGGCMAEIGVPLTKELGFHQMDIHGSPRGFLAAHPLAPIVSLHHIAVIHSLIPLMDRVDSVKKVMEAYKKDSSRTMQQSFCYDLKKNWTLSVSWGYSIQLYPSLMNAKELETPLRTFETWKGFEEPFTFNTRPNYMEPCEKPIDYYLDRVFELNNGETLTTYKRIADYNKQCENENYKPALAVQMINITAPILSPQVWRQFEEMVIFRHYTSPFIGSKYLIIETKNGAQQTRLLTHTPLNGRYVSSWPPLKNPFSMTNWTLVQTPNSDQSFKLFSLQAPDHHHTNIATPLPSLGIALGEICWGAAMTLEGEYRHIPGYWEWTQDILGILYEEVVPVAKELTGLDEKKVRYISRTCEYLFAAFHNLRDARQEVSFRDWITFWCKKYSKYDPAPPRQKKKIARPELMLNPSGVLPSTLRWSHAEEKDPLFICQWDIHPYYDLYSRESGAKYFDKNNARKCEFFRTDYQNWWKKTHRDFLSHHLQTLMDITGSNTVIPLGNSDEVPTNEALITDVPPSNSKLPNQHANKRSHMPPAVYEGKTPTQTTHVSKRLSQDERKNSSRDHCWKRLKVHFDDAKGISLPTIEIHDDTDNPLRTISSLAEEIVIQGKLSKCDVDSASSLKDEVQVIINEIYSARKVLFYVTRESLTYAMLEEDEKVKATSSIRQSLQNMKKKIKKLCRKTQALEHLLEEAENETKEEKLESSVVAKEFDARFDEDLSNGVDQKKVSLEAMHQDLINYKLCLD</sequence>